<organism evidence="2 3">
    <name type="scientific">Candidatus Kerfeldbacteria bacterium CG08_land_8_20_14_0_20_42_7</name>
    <dbReference type="NCBI Taxonomy" id="2014245"/>
    <lineage>
        <taxon>Bacteria</taxon>
        <taxon>Candidatus Kerfeldiibacteriota</taxon>
    </lineage>
</organism>
<dbReference type="EMBL" id="PEXV01000095">
    <property type="protein sequence ID" value="PIS41487.1"/>
    <property type="molecule type" value="Genomic_DNA"/>
</dbReference>
<feature type="transmembrane region" description="Helical" evidence="1">
    <location>
        <begin position="40"/>
        <end position="64"/>
    </location>
</feature>
<evidence type="ECO:0000313" key="2">
    <source>
        <dbReference type="EMBL" id="PIS41487.1"/>
    </source>
</evidence>
<proteinExistence type="predicted"/>
<dbReference type="Proteomes" id="UP000228711">
    <property type="component" value="Unassembled WGS sequence"/>
</dbReference>
<keyword evidence="1" id="KW-0812">Transmembrane</keyword>
<comment type="caution">
    <text evidence="2">The sequence shown here is derived from an EMBL/GenBank/DDBJ whole genome shotgun (WGS) entry which is preliminary data.</text>
</comment>
<reference evidence="3" key="1">
    <citation type="submission" date="2017-09" db="EMBL/GenBank/DDBJ databases">
        <title>Depth-based differentiation of microbial function through sediment-hosted aquifers and enrichment of novel symbionts in the deep terrestrial subsurface.</title>
        <authorList>
            <person name="Probst A.J."/>
            <person name="Ladd B."/>
            <person name="Jarett J.K."/>
            <person name="Geller-Mcgrath D.E."/>
            <person name="Sieber C.M.K."/>
            <person name="Emerson J.B."/>
            <person name="Anantharaman K."/>
            <person name="Thomas B.C."/>
            <person name="Malmstrom R."/>
            <person name="Stieglmeier M."/>
            <person name="Klingl A."/>
            <person name="Woyke T."/>
            <person name="Ryan C.M."/>
            <person name="Banfield J.F."/>
        </authorList>
    </citation>
    <scope>NUCLEOTIDE SEQUENCE [LARGE SCALE GENOMIC DNA]</scope>
</reference>
<dbReference type="AlphaFoldDB" id="A0A2H0YSM7"/>
<keyword evidence="1" id="KW-0472">Membrane</keyword>
<sequence>MTLRTYLLLFAFATIIAWVGWISIVIQVDPTAADGIMLFAFYLSFFVGLFGLFSLIGFFFRVWFSAKERMFQHLGASSRQGALLSGFLCVLLYLQSNAYLYWWNILLLLMAIIIIEFFFLSSSVNDSHGKSR</sequence>
<protein>
    <submittedName>
        <fullName evidence="2">Uncharacterized protein</fullName>
    </submittedName>
</protein>
<evidence type="ECO:0000256" key="1">
    <source>
        <dbReference type="SAM" id="Phobius"/>
    </source>
</evidence>
<feature type="transmembrane region" description="Helical" evidence="1">
    <location>
        <begin position="7"/>
        <end position="28"/>
    </location>
</feature>
<evidence type="ECO:0000313" key="3">
    <source>
        <dbReference type="Proteomes" id="UP000228711"/>
    </source>
</evidence>
<accession>A0A2H0YSM7</accession>
<feature type="transmembrane region" description="Helical" evidence="1">
    <location>
        <begin position="100"/>
        <end position="120"/>
    </location>
</feature>
<keyword evidence="1" id="KW-1133">Transmembrane helix</keyword>
<gene>
    <name evidence="2" type="ORF">COT25_02840</name>
</gene>
<name>A0A2H0YSM7_9BACT</name>